<dbReference type="EMBL" id="KQ965732">
    <property type="protein sequence ID" value="KXS21973.1"/>
    <property type="molecule type" value="Genomic_DNA"/>
</dbReference>
<evidence type="ECO:0000313" key="1">
    <source>
        <dbReference type="EMBL" id="KXS21973.1"/>
    </source>
</evidence>
<organism evidence="1 2">
    <name type="scientific">Gonapodya prolifera (strain JEL478)</name>
    <name type="common">Monoblepharis prolifera</name>
    <dbReference type="NCBI Taxonomy" id="1344416"/>
    <lineage>
        <taxon>Eukaryota</taxon>
        <taxon>Fungi</taxon>
        <taxon>Fungi incertae sedis</taxon>
        <taxon>Chytridiomycota</taxon>
        <taxon>Chytridiomycota incertae sedis</taxon>
        <taxon>Monoblepharidomycetes</taxon>
        <taxon>Monoblepharidales</taxon>
        <taxon>Gonapodyaceae</taxon>
        <taxon>Gonapodya</taxon>
    </lineage>
</organism>
<proteinExistence type="predicted"/>
<evidence type="ECO:0000313" key="2">
    <source>
        <dbReference type="Proteomes" id="UP000070544"/>
    </source>
</evidence>
<reference evidence="1 2" key="1">
    <citation type="journal article" date="2015" name="Genome Biol. Evol.">
        <title>Phylogenomic analyses indicate that early fungi evolved digesting cell walls of algal ancestors of land plants.</title>
        <authorList>
            <person name="Chang Y."/>
            <person name="Wang S."/>
            <person name="Sekimoto S."/>
            <person name="Aerts A.L."/>
            <person name="Choi C."/>
            <person name="Clum A."/>
            <person name="LaButti K.M."/>
            <person name="Lindquist E.A."/>
            <person name="Yee Ngan C."/>
            <person name="Ohm R.A."/>
            <person name="Salamov A.A."/>
            <person name="Grigoriev I.V."/>
            <person name="Spatafora J.W."/>
            <person name="Berbee M.L."/>
        </authorList>
    </citation>
    <scope>NUCLEOTIDE SEQUENCE [LARGE SCALE GENOMIC DNA]</scope>
    <source>
        <strain evidence="1 2">JEL478</strain>
    </source>
</reference>
<protein>
    <submittedName>
        <fullName evidence="1">Uncharacterized protein</fullName>
    </submittedName>
</protein>
<name>A0A139AZI2_GONPJ</name>
<dbReference type="Proteomes" id="UP000070544">
    <property type="component" value="Unassembled WGS sequence"/>
</dbReference>
<sequence length="186" mass="19415">MELCCKHFAAIEQFSCILHSNEGYKQFKNQPKCLPSASPSSPWLSPFSSLQPTLPGAIAVQTTPCSKFIQLSQCSATQKPVFVGCVNAMTAIGLFTKDQATTAVNASTAVCDALAANNTELINQFDSGIPATSCSNYASSPEVAAFQQYTSACTAYNAKIGDASRATNIKSAGGLALLVAGVFALL</sequence>
<gene>
    <name evidence="1" type="ORF">M427DRAFT_51338</name>
</gene>
<dbReference type="AlphaFoldDB" id="A0A139AZI2"/>
<accession>A0A139AZI2</accession>
<keyword evidence="2" id="KW-1185">Reference proteome</keyword>